<dbReference type="GO" id="GO:0031047">
    <property type="term" value="P:regulatory ncRNA-mediated gene silencing"/>
    <property type="evidence" value="ECO:0007669"/>
    <property type="project" value="UniProtKB-UniRule"/>
</dbReference>
<dbReference type="CDD" id="cd00175">
    <property type="entry name" value="SNc"/>
    <property type="match status" value="2"/>
</dbReference>
<dbReference type="SMART" id="SM00333">
    <property type="entry name" value="TUDOR"/>
    <property type="match status" value="1"/>
</dbReference>
<evidence type="ECO:0000256" key="5">
    <source>
        <dbReference type="PIRNR" id="PIRNR017179"/>
    </source>
</evidence>
<dbReference type="InterPro" id="IPR035437">
    <property type="entry name" value="SNase_OB-fold_sf"/>
</dbReference>
<dbReference type="FunFam" id="2.40.50.90:FF:000001">
    <property type="entry name" value="Staphylococcal nuclease domain-containing protein"/>
    <property type="match status" value="1"/>
</dbReference>
<evidence type="ECO:0000313" key="9">
    <source>
        <dbReference type="Proteomes" id="UP000593567"/>
    </source>
</evidence>
<dbReference type="GO" id="GO:0005829">
    <property type="term" value="C:cytosol"/>
    <property type="evidence" value="ECO:0007669"/>
    <property type="project" value="UniProtKB-UniRule"/>
</dbReference>
<dbReference type="InterPro" id="IPR002999">
    <property type="entry name" value="Tudor"/>
</dbReference>
<evidence type="ECO:0000313" key="8">
    <source>
        <dbReference type="EMBL" id="KAF6026425.1"/>
    </source>
</evidence>
<dbReference type="GO" id="GO:0004518">
    <property type="term" value="F:nuclease activity"/>
    <property type="evidence" value="ECO:0007669"/>
    <property type="project" value="TreeGrafter"/>
</dbReference>
<dbReference type="PROSITE" id="PS50830">
    <property type="entry name" value="TNASE_3"/>
    <property type="match status" value="4"/>
</dbReference>
<accession>A0A7J7JJX9</accession>
<dbReference type="FunFam" id="2.30.30.140:FF:000018">
    <property type="entry name" value="Serine/threonine-protein kinase 31"/>
    <property type="match status" value="1"/>
</dbReference>
<dbReference type="PANTHER" id="PTHR12302">
    <property type="entry name" value="EBNA2 BINDING PROTEIN P100"/>
    <property type="match status" value="1"/>
</dbReference>
<feature type="domain" description="TNase-like" evidence="7">
    <location>
        <begin position="298"/>
        <end position="454"/>
    </location>
</feature>
<dbReference type="SMART" id="SM00318">
    <property type="entry name" value="SNc"/>
    <property type="match status" value="4"/>
</dbReference>
<sequence>MSTPPQAPTLRRGVVKHVLSGDALIIRGQPKGGPPPEKQLCLSNITAPRVARRATANMPETKDEPWAWEAREFLRKKCIGKEIVFTVEYTAPSGREYGCIHLGSDTSGENLTESLIANGLVEVRRSGIKSSDESQQRLVQLEDSAKSSGLGKWGTEGISQHIRDIKWSVEDPRKLYVTVMLAGIKAPMTKMDGTVEPFSAEAKYFVESRLLQRDVEIILEGVSNANLLGTVLHPNGNITEMLLKEGFARCVDWSIGVVTQGVEKLRVAEKLAKEKRLRIWKDWTPSASTLSMGSITEKEYTGKVVEVTGADGLVVKVGGETRKIFLSSIRPPRATQQANGEAAADPRRNIRERSRPLYDVPYMFEAREFLRKKLIGKRVSVKVDYVQPAANNFPEKVCCTVNISNSNVAEALVSKGLATVIRYRQDDDQRSSCYDSLLSAEARAQKKLVGLHSNKEAPIHRIQDMTSGESAKAKQFLPFLTRQNLVDALVEFVASGSRVRVYIPKETCLLTLLLNGIQCPRGARPAPGPGGAMLPAEPFGEEATAHTRDMCMQREVEIKVDSMDKAGNFIGWLFIDGVNMSVSLVENGLAKLFYTAEGSPYQRQLETAEAAAKQSKLGLWKSYVEEIKDAVQETEDTQTERHRKLEHIVVTDISETDLTFAAQKVENGKKLEAFMAEMRAEMHTNPPLPGAYTPKKGDLCAAKFVDELWYRARVEKVDKDGKVTVLYVDFGNRDTVPVLKTAPLPGSFVSLPAQAKEYRLAFVQLASDEDYIVDALNEFYHSVSNKTLYMNVESRGTAGVVDAVSLYLNEDGTGDVALALLEKGFLLVESRRERRLQKLMSEYRAAQNSAKKSRLNLWEYGDITQDDAKEFGIAR</sequence>
<evidence type="ECO:0000259" key="7">
    <source>
        <dbReference type="PROSITE" id="PS50830"/>
    </source>
</evidence>
<dbReference type="CDD" id="cd20433">
    <property type="entry name" value="Tudor_TDRD11"/>
    <property type="match status" value="1"/>
</dbReference>
<evidence type="ECO:0000256" key="4">
    <source>
        <dbReference type="ARBA" id="ARBA00022737"/>
    </source>
</evidence>
<dbReference type="EMBL" id="VXIV02002279">
    <property type="protein sequence ID" value="KAF6026425.1"/>
    <property type="molecule type" value="Genomic_DNA"/>
</dbReference>
<dbReference type="InterPro" id="IPR047386">
    <property type="entry name" value="Tudor_TDRD11"/>
</dbReference>
<evidence type="ECO:0000256" key="2">
    <source>
        <dbReference type="ARBA" id="ARBA00017230"/>
    </source>
</evidence>
<evidence type="ECO:0000256" key="3">
    <source>
        <dbReference type="ARBA" id="ARBA00022490"/>
    </source>
</evidence>
<dbReference type="InterPro" id="IPR016685">
    <property type="entry name" value="Silence_cplx_Nase-comp_TudorSN"/>
</dbReference>
<feature type="domain" description="TNase-like" evidence="7">
    <location>
        <begin position="484"/>
        <end position="622"/>
    </location>
</feature>
<reference evidence="8" key="1">
    <citation type="submission" date="2020-06" db="EMBL/GenBank/DDBJ databases">
        <title>Draft genome of Bugula neritina, a colonial animal packing powerful symbionts and potential medicines.</title>
        <authorList>
            <person name="Rayko M."/>
        </authorList>
    </citation>
    <scope>NUCLEOTIDE SEQUENCE [LARGE SCALE GENOMIC DNA]</scope>
    <source>
        <strain evidence="8">Kwan_BN1</strain>
    </source>
</reference>
<dbReference type="PROSITE" id="PS50304">
    <property type="entry name" value="TUDOR"/>
    <property type="match status" value="1"/>
</dbReference>
<dbReference type="PANTHER" id="PTHR12302:SF2">
    <property type="entry name" value="STAPHYLOCOCCAL NUCLEASE DOMAIN-CONTAINING PROTEIN 1"/>
    <property type="match status" value="1"/>
</dbReference>
<feature type="domain" description="TNase-like" evidence="7">
    <location>
        <begin position="177"/>
        <end position="282"/>
    </location>
</feature>
<keyword evidence="3 5" id="KW-0963">Cytoplasm</keyword>
<dbReference type="GO" id="GO:0031332">
    <property type="term" value="C:RNAi effector complex"/>
    <property type="evidence" value="ECO:0007669"/>
    <property type="project" value="InterPro"/>
</dbReference>
<evidence type="ECO:0000256" key="1">
    <source>
        <dbReference type="ARBA" id="ARBA00004496"/>
    </source>
</evidence>
<keyword evidence="9" id="KW-1185">Reference proteome</keyword>
<dbReference type="AlphaFoldDB" id="A0A7J7JJX9"/>
<dbReference type="GO" id="GO:0005634">
    <property type="term" value="C:nucleus"/>
    <property type="evidence" value="ECO:0007669"/>
    <property type="project" value="TreeGrafter"/>
</dbReference>
<dbReference type="Pfam" id="PF00565">
    <property type="entry name" value="SNase"/>
    <property type="match status" value="4"/>
</dbReference>
<comment type="caution">
    <text evidence="8">The sequence shown here is derived from an EMBL/GenBank/DDBJ whole genome shotgun (WGS) entry which is preliminary data.</text>
</comment>
<gene>
    <name evidence="8" type="ORF">EB796_015264</name>
</gene>
<dbReference type="Proteomes" id="UP000593567">
    <property type="component" value="Unassembled WGS sequence"/>
</dbReference>
<dbReference type="FunFam" id="2.40.50.90:FF:000018">
    <property type="entry name" value="Ribonuclease"/>
    <property type="match status" value="1"/>
</dbReference>
<feature type="domain" description="Tudor" evidence="6">
    <location>
        <begin position="693"/>
        <end position="751"/>
    </location>
</feature>
<name>A0A7J7JJX9_BUGNE</name>
<dbReference type="Pfam" id="PF00567">
    <property type="entry name" value="TUDOR"/>
    <property type="match status" value="1"/>
</dbReference>
<protein>
    <recommendedName>
        <fullName evidence="2">Staphylococcal nuclease domain-containing protein 1</fullName>
    </recommendedName>
</protein>
<dbReference type="Gene3D" id="2.40.50.90">
    <property type="match status" value="5"/>
</dbReference>
<dbReference type="FunFam" id="2.40.50.90:FF:000002">
    <property type="entry name" value="Staphylococcal nuclease domain-containing protein"/>
    <property type="match status" value="1"/>
</dbReference>
<keyword evidence="4" id="KW-0677">Repeat</keyword>
<dbReference type="GO" id="GO:0003723">
    <property type="term" value="F:RNA binding"/>
    <property type="evidence" value="ECO:0007669"/>
    <property type="project" value="UniProtKB-UniRule"/>
</dbReference>
<proteinExistence type="predicted"/>
<comment type="subcellular location">
    <subcellularLocation>
        <location evidence="1 5">Cytoplasm</location>
    </subcellularLocation>
</comment>
<dbReference type="Gene3D" id="2.30.30.140">
    <property type="match status" value="1"/>
</dbReference>
<dbReference type="GO" id="GO:0006402">
    <property type="term" value="P:mRNA catabolic process"/>
    <property type="evidence" value="ECO:0007669"/>
    <property type="project" value="UniProtKB-UniRule"/>
</dbReference>
<dbReference type="PIRSF" id="PIRSF017179">
    <property type="entry name" value="RISC-Tudor-SN"/>
    <property type="match status" value="1"/>
</dbReference>
<dbReference type="OrthoDB" id="10023235at2759"/>
<evidence type="ECO:0000259" key="6">
    <source>
        <dbReference type="PROSITE" id="PS50304"/>
    </source>
</evidence>
<organism evidence="8 9">
    <name type="scientific">Bugula neritina</name>
    <name type="common">Brown bryozoan</name>
    <name type="synonym">Sertularia neritina</name>
    <dbReference type="NCBI Taxonomy" id="10212"/>
    <lineage>
        <taxon>Eukaryota</taxon>
        <taxon>Metazoa</taxon>
        <taxon>Spiralia</taxon>
        <taxon>Lophotrochozoa</taxon>
        <taxon>Bryozoa</taxon>
        <taxon>Gymnolaemata</taxon>
        <taxon>Cheilostomatida</taxon>
        <taxon>Flustrina</taxon>
        <taxon>Buguloidea</taxon>
        <taxon>Bugulidae</taxon>
        <taxon>Bugula</taxon>
    </lineage>
</organism>
<dbReference type="SUPFAM" id="SSF63748">
    <property type="entry name" value="Tudor/PWWP/MBT"/>
    <property type="match status" value="1"/>
</dbReference>
<dbReference type="InterPro" id="IPR016071">
    <property type="entry name" value="Staphylococal_nuclease_OB-fold"/>
</dbReference>
<feature type="domain" description="TNase-like" evidence="7">
    <location>
        <begin position="9"/>
        <end position="155"/>
    </location>
</feature>
<dbReference type="SUPFAM" id="SSF50199">
    <property type="entry name" value="Staphylococcal nuclease"/>
    <property type="match status" value="5"/>
</dbReference>